<protein>
    <submittedName>
        <fullName evidence="5">Nucleoside hydrolase</fullName>
    </submittedName>
</protein>
<evidence type="ECO:0000256" key="3">
    <source>
        <dbReference type="SAM" id="SignalP"/>
    </source>
</evidence>
<sequence>MKRISLRVRTGRFRKSIAALAAGVALSIASVGVGPATAATVAEPAGHRPVPVVYDSDLDFDDASTLAFLCQAHKQGRIELRAVTVVNNGIGTVGRSLTHARTILRKCGLPRVPVADGSPTGVHLAPPEARETFERVLTGALDDADQPDQPSSLTAAQLIARSVLSSRERVTVLATGPLSNVAAALRENRDVAGRIESLYVMGGAFDVPGNLFGSTTGGFDNTQEVNLWIDPHAADFVFRTVPAGRVQIVPLDATNHVMITQAYVDRLGAAAGTVEARLVHAILTQPDMPPLIELNIMFWWDALAATSLVLGPRDDLVQYRPRRVFVVLDGPSSGRTIDTPDGTPQLVGYTADATRFEDTFTTTLNGGRHQEGQVAG</sequence>
<evidence type="ECO:0000256" key="2">
    <source>
        <dbReference type="ARBA" id="ARBA00023295"/>
    </source>
</evidence>
<reference evidence="5 6" key="1">
    <citation type="submission" date="2019-02" db="EMBL/GenBank/DDBJ databases">
        <title>Kribbella capetownensis sp. nov. and Kribbella speibonae sp. nov., isolated from soil.</title>
        <authorList>
            <person name="Curtis S.M."/>
            <person name="Norton I."/>
            <person name="Everest G.J."/>
            <person name="Meyers P.R."/>
        </authorList>
    </citation>
    <scope>NUCLEOTIDE SEQUENCE [LARGE SCALE GENOMIC DNA]</scope>
    <source>
        <strain evidence="5 6">NRRL B-24813</strain>
    </source>
</reference>
<dbReference type="InterPro" id="IPR036452">
    <property type="entry name" value="Ribo_hydro-like"/>
</dbReference>
<name>A0A4R0L423_9ACTN</name>
<dbReference type="GO" id="GO:0005829">
    <property type="term" value="C:cytosol"/>
    <property type="evidence" value="ECO:0007669"/>
    <property type="project" value="TreeGrafter"/>
</dbReference>
<evidence type="ECO:0000259" key="4">
    <source>
        <dbReference type="Pfam" id="PF01156"/>
    </source>
</evidence>
<dbReference type="GO" id="GO:0006152">
    <property type="term" value="P:purine nucleoside catabolic process"/>
    <property type="evidence" value="ECO:0007669"/>
    <property type="project" value="TreeGrafter"/>
</dbReference>
<dbReference type="Proteomes" id="UP000291144">
    <property type="component" value="Unassembled WGS sequence"/>
</dbReference>
<dbReference type="OrthoDB" id="9797882at2"/>
<dbReference type="PANTHER" id="PTHR12304">
    <property type="entry name" value="INOSINE-URIDINE PREFERRING NUCLEOSIDE HYDROLASE"/>
    <property type="match status" value="1"/>
</dbReference>
<dbReference type="Pfam" id="PF01156">
    <property type="entry name" value="IU_nuc_hydro"/>
    <property type="match status" value="1"/>
</dbReference>
<gene>
    <name evidence="5" type="ORF">E0H73_13365</name>
</gene>
<keyword evidence="3" id="KW-0732">Signal</keyword>
<proteinExistence type="predicted"/>
<comment type="caution">
    <text evidence="5">The sequence shown here is derived from an EMBL/GenBank/DDBJ whole genome shotgun (WGS) entry which is preliminary data.</text>
</comment>
<feature type="domain" description="Inosine/uridine-preferring nucleoside hydrolase" evidence="4">
    <location>
        <begin position="52"/>
        <end position="339"/>
    </location>
</feature>
<feature type="chain" id="PRO_5020785674" evidence="3">
    <location>
        <begin position="39"/>
        <end position="376"/>
    </location>
</feature>
<dbReference type="AlphaFoldDB" id="A0A4R0L423"/>
<dbReference type="GO" id="GO:0008477">
    <property type="term" value="F:purine nucleosidase activity"/>
    <property type="evidence" value="ECO:0007669"/>
    <property type="project" value="TreeGrafter"/>
</dbReference>
<feature type="signal peptide" evidence="3">
    <location>
        <begin position="1"/>
        <end position="38"/>
    </location>
</feature>
<evidence type="ECO:0000313" key="5">
    <source>
        <dbReference type="EMBL" id="TCC63425.1"/>
    </source>
</evidence>
<dbReference type="InterPro" id="IPR001910">
    <property type="entry name" value="Inosine/uridine_hydrolase_dom"/>
</dbReference>
<evidence type="ECO:0000256" key="1">
    <source>
        <dbReference type="ARBA" id="ARBA00022801"/>
    </source>
</evidence>
<dbReference type="SUPFAM" id="SSF53590">
    <property type="entry name" value="Nucleoside hydrolase"/>
    <property type="match status" value="1"/>
</dbReference>
<evidence type="ECO:0000313" key="6">
    <source>
        <dbReference type="Proteomes" id="UP000291144"/>
    </source>
</evidence>
<accession>A0A4R0L423</accession>
<keyword evidence="6" id="KW-1185">Reference proteome</keyword>
<dbReference type="InterPro" id="IPR023186">
    <property type="entry name" value="IUNH"/>
</dbReference>
<dbReference type="RefSeq" id="WP_131354485.1">
    <property type="nucleotide sequence ID" value="NZ_SJKB01000003.1"/>
</dbReference>
<dbReference type="Gene3D" id="3.90.245.10">
    <property type="entry name" value="Ribonucleoside hydrolase-like"/>
    <property type="match status" value="1"/>
</dbReference>
<keyword evidence="1 5" id="KW-0378">Hydrolase</keyword>
<organism evidence="5 6">
    <name type="scientific">Kribbella pittospori</name>
    <dbReference type="NCBI Taxonomy" id="722689"/>
    <lineage>
        <taxon>Bacteria</taxon>
        <taxon>Bacillati</taxon>
        <taxon>Actinomycetota</taxon>
        <taxon>Actinomycetes</taxon>
        <taxon>Propionibacteriales</taxon>
        <taxon>Kribbellaceae</taxon>
        <taxon>Kribbella</taxon>
    </lineage>
</organism>
<keyword evidence="2" id="KW-0326">Glycosidase</keyword>
<dbReference type="PANTHER" id="PTHR12304:SF46">
    <property type="entry name" value="INOSINE-ADENOSINE-GUANOSINE-NUCLEOSIDE HYDROLASE"/>
    <property type="match status" value="1"/>
</dbReference>
<dbReference type="EMBL" id="SJKB01000003">
    <property type="protein sequence ID" value="TCC63425.1"/>
    <property type="molecule type" value="Genomic_DNA"/>
</dbReference>